<evidence type="ECO:0000313" key="4">
    <source>
        <dbReference type="Proteomes" id="UP000471147"/>
    </source>
</evidence>
<evidence type="ECO:0000259" key="2">
    <source>
        <dbReference type="Pfam" id="PF03625"/>
    </source>
</evidence>
<dbReference type="Gene3D" id="3.30.310.70">
    <property type="entry name" value="TT1751-like domain"/>
    <property type="match status" value="1"/>
</dbReference>
<dbReference type="PANTHER" id="PTHR38342:SF2">
    <property type="entry name" value="INNER MEMBRANE OR EXPORTED"/>
    <property type="match status" value="1"/>
</dbReference>
<dbReference type="Proteomes" id="UP000471147">
    <property type="component" value="Unassembled WGS sequence"/>
</dbReference>
<dbReference type="Pfam" id="PF03625">
    <property type="entry name" value="DUF302"/>
    <property type="match status" value="1"/>
</dbReference>
<dbReference type="EMBL" id="SDWJ01000001">
    <property type="protein sequence ID" value="MVZ96158.1"/>
    <property type="molecule type" value="Genomic_DNA"/>
</dbReference>
<gene>
    <name evidence="3" type="ORF">EUU23_00385</name>
</gene>
<dbReference type="RefSeq" id="WP_160352176.1">
    <property type="nucleotide sequence ID" value="NZ_SDWJ01000001.1"/>
</dbReference>
<feature type="chain" id="PRO_5026001770" evidence="1">
    <location>
        <begin position="21"/>
        <end position="157"/>
    </location>
</feature>
<feature type="domain" description="DUF302" evidence="2">
    <location>
        <begin position="67"/>
        <end position="124"/>
    </location>
</feature>
<dbReference type="PANTHER" id="PTHR38342">
    <property type="entry name" value="SLR5037 PROTEIN"/>
    <property type="match status" value="1"/>
</dbReference>
<dbReference type="OrthoDB" id="9799367at2"/>
<proteinExistence type="predicted"/>
<accession>A0A6I4M154</accession>
<keyword evidence="4" id="KW-1185">Reference proteome</keyword>
<dbReference type="CDD" id="cd14797">
    <property type="entry name" value="DUF302"/>
    <property type="match status" value="1"/>
</dbReference>
<evidence type="ECO:0000313" key="3">
    <source>
        <dbReference type="EMBL" id="MVZ96158.1"/>
    </source>
</evidence>
<comment type="caution">
    <text evidence="3">The sequence shown here is derived from an EMBL/GenBank/DDBJ whole genome shotgun (WGS) entry which is preliminary data.</text>
</comment>
<keyword evidence="1" id="KW-0732">Signal</keyword>
<dbReference type="AlphaFoldDB" id="A0A6I4M154"/>
<reference evidence="3 4" key="1">
    <citation type="submission" date="2019-01" db="EMBL/GenBank/DDBJ databases">
        <title>Sphingorhabdus lacus sp.nov., isolated from an oligotrophic freshwater lake.</title>
        <authorList>
            <person name="Park M."/>
        </authorList>
    </citation>
    <scope>NUCLEOTIDE SEQUENCE [LARGE SCALE GENOMIC DNA]</scope>
    <source>
        <strain evidence="3 4">IMCC26285</strain>
    </source>
</reference>
<dbReference type="SUPFAM" id="SSF103247">
    <property type="entry name" value="TT1751-like"/>
    <property type="match status" value="1"/>
</dbReference>
<evidence type="ECO:0000256" key="1">
    <source>
        <dbReference type="SAM" id="SignalP"/>
    </source>
</evidence>
<dbReference type="InterPro" id="IPR035923">
    <property type="entry name" value="TT1751-like_sf"/>
</dbReference>
<sequence>MKKIVIALCAAMLIAPAAQAQMSTPTAPAQGVLRVKSLHGVDETVERIKADIAAKGIKFFTEIDQSQLGAGANINIRPSKLILFGNPPLGVQFLSSNPYSGLDWPVRMLILQEADGSVSVAWTDFGYIAKRYSITDREAQFKMASEVAASIASSTTK</sequence>
<name>A0A6I4M154_9SPHN</name>
<dbReference type="InterPro" id="IPR005180">
    <property type="entry name" value="DUF302"/>
</dbReference>
<protein>
    <submittedName>
        <fullName evidence="3">DUF302 domain-containing protein</fullName>
    </submittedName>
</protein>
<organism evidence="3 4">
    <name type="scientific">Sphingorhabdus profundilacus</name>
    <dbReference type="NCBI Taxonomy" id="2509718"/>
    <lineage>
        <taxon>Bacteria</taxon>
        <taxon>Pseudomonadati</taxon>
        <taxon>Pseudomonadota</taxon>
        <taxon>Alphaproteobacteria</taxon>
        <taxon>Sphingomonadales</taxon>
        <taxon>Sphingomonadaceae</taxon>
        <taxon>Sphingorhabdus</taxon>
    </lineage>
</organism>
<feature type="signal peptide" evidence="1">
    <location>
        <begin position="1"/>
        <end position="20"/>
    </location>
</feature>